<keyword evidence="2" id="KW-1185">Reference proteome</keyword>
<dbReference type="EMBL" id="BGPR01000728">
    <property type="protein sequence ID" value="GBM33206.1"/>
    <property type="molecule type" value="Genomic_DNA"/>
</dbReference>
<name>A0A4Y2EYW8_ARAVE</name>
<protein>
    <submittedName>
        <fullName evidence="1">Uncharacterized protein</fullName>
    </submittedName>
</protein>
<proteinExistence type="predicted"/>
<dbReference type="Proteomes" id="UP000499080">
    <property type="component" value="Unassembled WGS sequence"/>
</dbReference>
<gene>
    <name evidence="1" type="ORF">AVEN_28199_1</name>
</gene>
<accession>A0A4Y2EYW8</accession>
<dbReference type="AlphaFoldDB" id="A0A4Y2EYW8"/>
<evidence type="ECO:0000313" key="2">
    <source>
        <dbReference type="Proteomes" id="UP000499080"/>
    </source>
</evidence>
<organism evidence="1 2">
    <name type="scientific">Araneus ventricosus</name>
    <name type="common">Orbweaver spider</name>
    <name type="synonym">Epeira ventricosa</name>
    <dbReference type="NCBI Taxonomy" id="182803"/>
    <lineage>
        <taxon>Eukaryota</taxon>
        <taxon>Metazoa</taxon>
        <taxon>Ecdysozoa</taxon>
        <taxon>Arthropoda</taxon>
        <taxon>Chelicerata</taxon>
        <taxon>Arachnida</taxon>
        <taxon>Araneae</taxon>
        <taxon>Araneomorphae</taxon>
        <taxon>Entelegynae</taxon>
        <taxon>Araneoidea</taxon>
        <taxon>Araneidae</taxon>
        <taxon>Araneus</taxon>
    </lineage>
</organism>
<reference evidence="1 2" key="1">
    <citation type="journal article" date="2019" name="Sci. Rep.">
        <title>Orb-weaving spider Araneus ventricosus genome elucidates the spidroin gene catalogue.</title>
        <authorList>
            <person name="Kono N."/>
            <person name="Nakamura H."/>
            <person name="Ohtoshi R."/>
            <person name="Moran D.A.P."/>
            <person name="Shinohara A."/>
            <person name="Yoshida Y."/>
            <person name="Fujiwara M."/>
            <person name="Mori M."/>
            <person name="Tomita M."/>
            <person name="Arakawa K."/>
        </authorList>
    </citation>
    <scope>NUCLEOTIDE SEQUENCE [LARGE SCALE GENOMIC DNA]</scope>
</reference>
<sequence>MWLFPPSRRRGVPPRSGICDGKFDILPDTVHHLTRTVGFNAILNANKQFCYGFETRSYGRRAMYTAWYQLNMARVMGPPTDLARMFIEEVPDQAFDIVLQFWCNDYLTNDIHLPRCAFQSSCSQADGRPTQFPKYHSCT</sequence>
<comment type="caution">
    <text evidence="1">The sequence shown here is derived from an EMBL/GenBank/DDBJ whole genome shotgun (WGS) entry which is preliminary data.</text>
</comment>
<evidence type="ECO:0000313" key="1">
    <source>
        <dbReference type="EMBL" id="GBM33206.1"/>
    </source>
</evidence>